<feature type="domain" description="4Fe-4S ferredoxin-type" evidence="4">
    <location>
        <begin position="52"/>
        <end position="72"/>
    </location>
</feature>
<evidence type="ECO:0000313" key="5">
    <source>
        <dbReference type="EMBL" id="TET09676.1"/>
    </source>
</evidence>
<evidence type="ECO:0000313" key="6">
    <source>
        <dbReference type="Proteomes" id="UP000316360"/>
    </source>
</evidence>
<organism evidence="5 6">
    <name type="scientific">Aerophobetes bacterium</name>
    <dbReference type="NCBI Taxonomy" id="2030807"/>
    <lineage>
        <taxon>Bacteria</taxon>
        <taxon>Candidatus Aerophobota</taxon>
    </lineage>
</organism>
<sequence>MVAPGNLCPIGALTALISKISLFKAKLGEKCTICGKCIRICPMEAIQINQGKGITIKGTECILCNQCRNVCPCETSDSRLCLSINNELRTMN</sequence>
<protein>
    <recommendedName>
        <fullName evidence="4">4Fe-4S ferredoxin-type domain-containing protein</fullName>
    </recommendedName>
</protein>
<dbReference type="GO" id="GO:0046872">
    <property type="term" value="F:metal ion binding"/>
    <property type="evidence" value="ECO:0007669"/>
    <property type="project" value="UniProtKB-KW"/>
</dbReference>
<evidence type="ECO:0000256" key="1">
    <source>
        <dbReference type="ARBA" id="ARBA00022723"/>
    </source>
</evidence>
<dbReference type="Proteomes" id="UP000316360">
    <property type="component" value="Unassembled WGS sequence"/>
</dbReference>
<dbReference type="PROSITE" id="PS00198">
    <property type="entry name" value="4FE4S_FER_1"/>
    <property type="match status" value="2"/>
</dbReference>
<dbReference type="GO" id="GO:0051536">
    <property type="term" value="F:iron-sulfur cluster binding"/>
    <property type="evidence" value="ECO:0007669"/>
    <property type="project" value="UniProtKB-KW"/>
</dbReference>
<proteinExistence type="predicted"/>
<dbReference type="InterPro" id="IPR017900">
    <property type="entry name" value="4Fe4S_Fe_S_CS"/>
</dbReference>
<feature type="domain" description="4Fe-4S ferredoxin-type" evidence="4">
    <location>
        <begin position="23"/>
        <end position="51"/>
    </location>
</feature>
<evidence type="ECO:0000256" key="2">
    <source>
        <dbReference type="ARBA" id="ARBA00023004"/>
    </source>
</evidence>
<dbReference type="PROSITE" id="PS51379">
    <property type="entry name" value="4FE4S_FER_2"/>
    <property type="match status" value="2"/>
</dbReference>
<dbReference type="Gene3D" id="3.30.70.20">
    <property type="match status" value="1"/>
</dbReference>
<dbReference type="InterPro" id="IPR017896">
    <property type="entry name" value="4Fe4S_Fe-S-bd"/>
</dbReference>
<keyword evidence="1" id="KW-0479">Metal-binding</keyword>
<keyword evidence="3" id="KW-0411">Iron-sulfur</keyword>
<keyword evidence="2" id="KW-0408">Iron</keyword>
<dbReference type="SUPFAM" id="SSF54862">
    <property type="entry name" value="4Fe-4S ferredoxins"/>
    <property type="match status" value="1"/>
</dbReference>
<dbReference type="AlphaFoldDB" id="A0A523RVD6"/>
<dbReference type="Pfam" id="PF12838">
    <property type="entry name" value="Fer4_7"/>
    <property type="match status" value="1"/>
</dbReference>
<name>A0A523RVD6_UNCAE</name>
<evidence type="ECO:0000259" key="4">
    <source>
        <dbReference type="PROSITE" id="PS51379"/>
    </source>
</evidence>
<evidence type="ECO:0000256" key="3">
    <source>
        <dbReference type="ARBA" id="ARBA00023014"/>
    </source>
</evidence>
<reference evidence="5 6" key="1">
    <citation type="submission" date="2019-03" db="EMBL/GenBank/DDBJ databases">
        <title>Metabolic potential of uncultured bacteria and archaea associated with petroleum seepage in deep-sea sediments.</title>
        <authorList>
            <person name="Dong X."/>
            <person name="Hubert C."/>
        </authorList>
    </citation>
    <scope>NUCLEOTIDE SEQUENCE [LARGE SCALE GENOMIC DNA]</scope>
    <source>
        <strain evidence="5">E44_bin7</strain>
    </source>
</reference>
<accession>A0A523RVD6</accession>
<dbReference type="EMBL" id="SOKJ01000273">
    <property type="protein sequence ID" value="TET09676.1"/>
    <property type="molecule type" value="Genomic_DNA"/>
</dbReference>
<comment type="caution">
    <text evidence="5">The sequence shown here is derived from an EMBL/GenBank/DDBJ whole genome shotgun (WGS) entry which is preliminary data.</text>
</comment>
<gene>
    <name evidence="5" type="ORF">E3J84_04845</name>
</gene>